<dbReference type="PANTHER" id="PTHR35586">
    <property type="entry name" value="SLL1691 PROTEIN"/>
    <property type="match status" value="1"/>
</dbReference>
<dbReference type="NCBIfam" id="TIGR01784">
    <property type="entry name" value="T_den_put_tspse"/>
    <property type="match status" value="1"/>
</dbReference>
<dbReference type="RefSeq" id="WP_190834215.1">
    <property type="nucleotide sequence ID" value="NZ_CAWPPI010000083.1"/>
</dbReference>
<dbReference type="Pfam" id="PF11103">
    <property type="entry name" value="DUF2887"/>
    <property type="match status" value="1"/>
</dbReference>
<dbReference type="InterPro" id="IPR022573">
    <property type="entry name" value="DUF2887"/>
</dbReference>
<dbReference type="Proteomes" id="UP000629098">
    <property type="component" value="Unassembled WGS sequence"/>
</dbReference>
<gene>
    <name evidence="1" type="ORF">ICL16_26935</name>
</gene>
<protein>
    <submittedName>
        <fullName evidence="1">Rpn family recombination-promoting nuclease/putative transposase</fullName>
    </submittedName>
</protein>
<evidence type="ECO:0000313" key="1">
    <source>
        <dbReference type="EMBL" id="MBD2775594.1"/>
    </source>
</evidence>
<organism evidence="1 2">
    <name type="scientific">Iningainema tapete BLCC-T55</name>
    <dbReference type="NCBI Taxonomy" id="2748662"/>
    <lineage>
        <taxon>Bacteria</taxon>
        <taxon>Bacillati</taxon>
        <taxon>Cyanobacteriota</taxon>
        <taxon>Cyanophyceae</taxon>
        <taxon>Nostocales</taxon>
        <taxon>Scytonemataceae</taxon>
        <taxon>Iningainema tapete</taxon>
    </lineage>
</organism>
<name>A0A8J6XPA5_9CYAN</name>
<sequence>MKTDTIFYRLFQSFPSIFFELINQPPETADTYQFSSVEVKQLAFRIDGVFLPKSNASSPIYFVEVQFQPDKKFYSRLFTEIFLYLDKTKLTNNWRGVVVYPSRSIDIGETERYIELLSSERVTRIYLDELGSTAEQSIGIETVKLVIEPSESALTKASELINLARQQIVSEITQREFLELIETIIVYKFPLKSREEIEQMFGFRELKQTKVYQEAKQEGKTEGKLEGKLSAVPFMLSLGATVEQIAEALGLDVELVRLVAAKANANEEQSGES</sequence>
<proteinExistence type="predicted"/>
<keyword evidence="2" id="KW-1185">Reference proteome</keyword>
<accession>A0A8J6XPA5</accession>
<comment type="caution">
    <text evidence="1">The sequence shown here is derived from an EMBL/GenBank/DDBJ whole genome shotgun (WGS) entry which is preliminary data.</text>
</comment>
<dbReference type="AlphaFoldDB" id="A0A8J6XPA5"/>
<reference evidence="1" key="1">
    <citation type="submission" date="2020-09" db="EMBL/GenBank/DDBJ databases">
        <title>Iningainema tapete sp. nov. (Scytonemataceae, Cyanobacteria) from greenhouses in central Florida (USA) produces two types of nodularin with biosynthetic potential for microcystin-LR and anabaenopeptins.</title>
        <authorList>
            <person name="Berthold D.E."/>
            <person name="Lefler F.W."/>
            <person name="Huang I.-S."/>
            <person name="Abdulla H."/>
            <person name="Zimba P.V."/>
            <person name="Laughinghouse H.D. IV."/>
        </authorList>
    </citation>
    <scope>NUCLEOTIDE SEQUENCE</scope>
    <source>
        <strain evidence="1">BLCCT55</strain>
    </source>
</reference>
<dbReference type="EMBL" id="JACXAE010000083">
    <property type="protein sequence ID" value="MBD2775594.1"/>
    <property type="molecule type" value="Genomic_DNA"/>
</dbReference>
<evidence type="ECO:0000313" key="2">
    <source>
        <dbReference type="Proteomes" id="UP000629098"/>
    </source>
</evidence>
<dbReference type="PANTHER" id="PTHR35586:SF2">
    <property type="entry name" value="SLL1542 PROTEIN"/>
    <property type="match status" value="1"/>
</dbReference>
<dbReference type="InterPro" id="IPR010106">
    <property type="entry name" value="RpnA"/>
</dbReference>